<protein>
    <submittedName>
        <fullName evidence="3">Putative short-chain dehydrogenase</fullName>
    </submittedName>
</protein>
<dbReference type="Pfam" id="PF00106">
    <property type="entry name" value="adh_short"/>
    <property type="match status" value="1"/>
</dbReference>
<dbReference type="PANTHER" id="PTHR24320:SF283">
    <property type="entry name" value="RETINOL DEHYDROGENASE 11"/>
    <property type="match status" value="1"/>
</dbReference>
<sequence>MTTETSHPEFDRITTGEEVVAAFPDRVKGRIFVVTGPTPTGIGATTLTSLAKGHPAALVLAGRTPAKFQPVADAISAIDPTIAVVLVKLDLSSLASVRAAAKNILEHPHIPHIDGLINNAGLMATPFGLTEDGIETQFAACHVGHFLFTNLLLPKLQAAPEPVVVNVTSSGHRFGTGDFSDVNWEKTPYDAWRAYGHAKSANILFSVSLAERGIKSVAPHPGWVKTDIVQNMTDDLGLQLFNELGASGAIPNFEPLDFQKNLQQGCATTLVAALDCIVPNAAYMRDCQVARDVAPFAVDKSNAARLWELSNQLTGENFA</sequence>
<dbReference type="InterPro" id="IPR002347">
    <property type="entry name" value="SDR_fam"/>
</dbReference>
<accession>A0A165ID13</accession>
<dbReference type="InterPro" id="IPR036291">
    <property type="entry name" value="NAD(P)-bd_dom_sf"/>
</dbReference>
<dbReference type="AlphaFoldDB" id="A0A165ID13"/>
<proteinExistence type="inferred from homology"/>
<reference evidence="3 4" key="1">
    <citation type="journal article" date="2016" name="Mol. Biol. Evol.">
        <title>Comparative Genomics of Early-Diverging Mushroom-Forming Fungi Provides Insights into the Origins of Lignocellulose Decay Capabilities.</title>
        <authorList>
            <person name="Nagy L.G."/>
            <person name="Riley R."/>
            <person name="Tritt A."/>
            <person name="Adam C."/>
            <person name="Daum C."/>
            <person name="Floudas D."/>
            <person name="Sun H."/>
            <person name="Yadav J.S."/>
            <person name="Pangilinan J."/>
            <person name="Larsson K.H."/>
            <person name="Matsuura K."/>
            <person name="Barry K."/>
            <person name="Labutti K."/>
            <person name="Kuo R."/>
            <person name="Ohm R.A."/>
            <person name="Bhattacharya S.S."/>
            <person name="Shirouzu T."/>
            <person name="Yoshinaga Y."/>
            <person name="Martin F.M."/>
            <person name="Grigoriev I.V."/>
            <person name="Hibbett D.S."/>
        </authorList>
    </citation>
    <scope>NUCLEOTIDE SEQUENCE [LARGE SCALE GENOMIC DNA]</scope>
    <source>
        <strain evidence="3 4">HHB12029</strain>
    </source>
</reference>
<dbReference type="GO" id="GO:0016491">
    <property type="term" value="F:oxidoreductase activity"/>
    <property type="evidence" value="ECO:0007669"/>
    <property type="project" value="UniProtKB-KW"/>
</dbReference>
<gene>
    <name evidence="3" type="ORF">EXIGLDRAFT_717463</name>
</gene>
<dbReference type="OrthoDB" id="191139at2759"/>
<evidence type="ECO:0000256" key="2">
    <source>
        <dbReference type="ARBA" id="ARBA00023002"/>
    </source>
</evidence>
<dbReference type="Proteomes" id="UP000077266">
    <property type="component" value="Unassembled WGS sequence"/>
</dbReference>
<dbReference type="Gene3D" id="3.40.50.720">
    <property type="entry name" value="NAD(P)-binding Rossmann-like Domain"/>
    <property type="match status" value="1"/>
</dbReference>
<dbReference type="STRING" id="1314781.A0A165ID13"/>
<keyword evidence="2" id="KW-0560">Oxidoreductase</keyword>
<organism evidence="3 4">
    <name type="scientific">Exidia glandulosa HHB12029</name>
    <dbReference type="NCBI Taxonomy" id="1314781"/>
    <lineage>
        <taxon>Eukaryota</taxon>
        <taxon>Fungi</taxon>
        <taxon>Dikarya</taxon>
        <taxon>Basidiomycota</taxon>
        <taxon>Agaricomycotina</taxon>
        <taxon>Agaricomycetes</taxon>
        <taxon>Auriculariales</taxon>
        <taxon>Exidiaceae</taxon>
        <taxon>Exidia</taxon>
    </lineage>
</organism>
<evidence type="ECO:0000256" key="1">
    <source>
        <dbReference type="ARBA" id="ARBA00006484"/>
    </source>
</evidence>
<comment type="similarity">
    <text evidence="1">Belongs to the short-chain dehydrogenases/reductases (SDR) family.</text>
</comment>
<name>A0A165ID13_EXIGL</name>
<dbReference type="EMBL" id="KV425993">
    <property type="protein sequence ID" value="KZV93236.1"/>
    <property type="molecule type" value="Genomic_DNA"/>
</dbReference>
<evidence type="ECO:0000313" key="4">
    <source>
        <dbReference type="Proteomes" id="UP000077266"/>
    </source>
</evidence>
<dbReference type="PANTHER" id="PTHR24320">
    <property type="entry name" value="RETINOL DEHYDROGENASE"/>
    <property type="match status" value="1"/>
</dbReference>
<dbReference type="SUPFAM" id="SSF51735">
    <property type="entry name" value="NAD(P)-binding Rossmann-fold domains"/>
    <property type="match status" value="1"/>
</dbReference>
<keyword evidence="4" id="KW-1185">Reference proteome</keyword>
<dbReference type="InParanoid" id="A0A165ID13"/>
<evidence type="ECO:0000313" key="3">
    <source>
        <dbReference type="EMBL" id="KZV93236.1"/>
    </source>
</evidence>